<gene>
    <name evidence="2" type="ORF">PM001_LOCUS18339</name>
</gene>
<evidence type="ECO:0000313" key="3">
    <source>
        <dbReference type="Proteomes" id="UP001162060"/>
    </source>
</evidence>
<sequence>MIRKLHDSTTARFLVNGQLSESMELNTGIRQGFPLALLLFVLAVEVLALAITQDPGLTGVMGPGRHQSVMFFQRLWMIRRSSSRKPDSFHECSTSWLLLGSCQVLQYSHPKVK</sequence>
<dbReference type="EMBL" id="CAKLBY020000193">
    <property type="protein sequence ID" value="CAK7933189.1"/>
    <property type="molecule type" value="Genomic_DNA"/>
</dbReference>
<accession>A0AAV1UEY8</accession>
<comment type="caution">
    <text evidence="2">The sequence shown here is derived from an EMBL/GenBank/DDBJ whole genome shotgun (WGS) entry which is preliminary data.</text>
</comment>
<name>A0AAV1UEY8_9STRA</name>
<proteinExistence type="predicted"/>
<reference evidence="2" key="1">
    <citation type="submission" date="2024-01" db="EMBL/GenBank/DDBJ databases">
        <authorList>
            <person name="Webb A."/>
        </authorList>
    </citation>
    <scope>NUCLEOTIDE SEQUENCE</scope>
    <source>
        <strain evidence="2">Pm1</strain>
    </source>
</reference>
<protein>
    <recommendedName>
        <fullName evidence="4">Reverse transcriptase domain-containing protein</fullName>
    </recommendedName>
</protein>
<evidence type="ECO:0000256" key="1">
    <source>
        <dbReference type="SAM" id="Phobius"/>
    </source>
</evidence>
<dbReference type="AlphaFoldDB" id="A0AAV1UEY8"/>
<keyword evidence="1" id="KW-1133">Transmembrane helix</keyword>
<dbReference type="Proteomes" id="UP001162060">
    <property type="component" value="Unassembled WGS sequence"/>
</dbReference>
<keyword evidence="1" id="KW-0812">Transmembrane</keyword>
<keyword evidence="1" id="KW-0472">Membrane</keyword>
<feature type="transmembrane region" description="Helical" evidence="1">
    <location>
        <begin position="32"/>
        <end position="51"/>
    </location>
</feature>
<organism evidence="2 3">
    <name type="scientific">Peronospora matthiolae</name>
    <dbReference type="NCBI Taxonomy" id="2874970"/>
    <lineage>
        <taxon>Eukaryota</taxon>
        <taxon>Sar</taxon>
        <taxon>Stramenopiles</taxon>
        <taxon>Oomycota</taxon>
        <taxon>Peronosporomycetes</taxon>
        <taxon>Peronosporales</taxon>
        <taxon>Peronosporaceae</taxon>
        <taxon>Peronospora</taxon>
    </lineage>
</organism>
<evidence type="ECO:0000313" key="2">
    <source>
        <dbReference type="EMBL" id="CAK7933189.1"/>
    </source>
</evidence>
<evidence type="ECO:0008006" key="4">
    <source>
        <dbReference type="Google" id="ProtNLM"/>
    </source>
</evidence>